<comment type="caution">
    <text evidence="1">The sequence shown here is derived from an EMBL/GenBank/DDBJ whole genome shotgun (WGS) entry which is preliminary data.</text>
</comment>
<dbReference type="SUPFAM" id="SSF51126">
    <property type="entry name" value="Pectin lyase-like"/>
    <property type="match status" value="1"/>
</dbReference>
<dbReference type="AlphaFoldDB" id="A0A543K9W0"/>
<keyword evidence="2" id="KW-1185">Reference proteome</keyword>
<dbReference type="EMBL" id="VFPT01000001">
    <property type="protein sequence ID" value="TQM91875.1"/>
    <property type="molecule type" value="Genomic_DNA"/>
</dbReference>
<proteinExistence type="predicted"/>
<protein>
    <submittedName>
        <fullName evidence="1">Uncharacterized protein</fullName>
    </submittedName>
</protein>
<name>A0A543K9W0_9RHOB</name>
<evidence type="ECO:0000313" key="2">
    <source>
        <dbReference type="Proteomes" id="UP000320582"/>
    </source>
</evidence>
<dbReference type="InterPro" id="IPR011050">
    <property type="entry name" value="Pectin_lyase_fold/virulence"/>
</dbReference>
<sequence>MRKGIVVRNSQSVLVSGNHVHNADIAYDFEGVENLTATGNKATWDIDPILIQFPVLQDAEENDLVAAANAVAAASPDERVNVLRGTKLGQWLAQQAFLDWAVLAVALIGLTQ</sequence>
<evidence type="ECO:0000313" key="1">
    <source>
        <dbReference type="EMBL" id="TQM91875.1"/>
    </source>
</evidence>
<dbReference type="RefSeq" id="WP_142079667.1">
    <property type="nucleotide sequence ID" value="NZ_VFPT01000001.1"/>
</dbReference>
<organism evidence="1 2">
    <name type="scientific">Roseinatronobacter monicus</name>
    <dbReference type="NCBI Taxonomy" id="393481"/>
    <lineage>
        <taxon>Bacteria</taxon>
        <taxon>Pseudomonadati</taxon>
        <taxon>Pseudomonadota</taxon>
        <taxon>Alphaproteobacteria</taxon>
        <taxon>Rhodobacterales</taxon>
        <taxon>Paracoccaceae</taxon>
        <taxon>Roseinatronobacter</taxon>
    </lineage>
</organism>
<accession>A0A543K9W0</accession>
<gene>
    <name evidence="1" type="ORF">BD293_0451</name>
</gene>
<reference evidence="1 2" key="1">
    <citation type="submission" date="2019-06" db="EMBL/GenBank/DDBJ databases">
        <title>Genomic Encyclopedia of Archaeal and Bacterial Type Strains, Phase II (KMG-II): from individual species to whole genera.</title>
        <authorList>
            <person name="Goeker M."/>
        </authorList>
    </citation>
    <scope>NUCLEOTIDE SEQUENCE [LARGE SCALE GENOMIC DNA]</scope>
    <source>
        <strain evidence="1 2">DSM 18423</strain>
    </source>
</reference>
<dbReference type="Proteomes" id="UP000320582">
    <property type="component" value="Unassembled WGS sequence"/>
</dbReference>